<dbReference type="eggNOG" id="COG0456">
    <property type="taxonomic scope" value="Bacteria"/>
</dbReference>
<dbReference type="GO" id="GO:0016747">
    <property type="term" value="F:acyltransferase activity, transferring groups other than amino-acyl groups"/>
    <property type="evidence" value="ECO:0007669"/>
    <property type="project" value="InterPro"/>
</dbReference>
<dbReference type="AlphaFoldDB" id="A1S9D8"/>
<evidence type="ECO:0000313" key="4">
    <source>
        <dbReference type="EMBL" id="ABM00995.1"/>
    </source>
</evidence>
<dbReference type="InterPro" id="IPR000182">
    <property type="entry name" value="GNAT_dom"/>
</dbReference>
<feature type="domain" description="N-acetyltransferase" evidence="3">
    <location>
        <begin position="16"/>
        <end position="172"/>
    </location>
</feature>
<accession>A1S9D8</accession>
<sequence length="178" mass="19725">MSAQSPSIYRTTDGRIQVRHSDANDIGAIRAIYSQPSCFANTLQHPFPSLEKWQRRLGDLPDNCYSLVAEIDGEIVGQAGMEVFANPRRKHVANLGMAVSEDYQGIGVGSALLAAMMELAHNWLAVRRIELEVYTDNHAAIKLYKRHGFVIEGEAIGYAFRGGEYVDAFLMASCRDFG</sequence>
<evidence type="ECO:0000259" key="3">
    <source>
        <dbReference type="PROSITE" id="PS51186"/>
    </source>
</evidence>
<dbReference type="PANTHER" id="PTHR43420:SF49">
    <property type="entry name" value="AMINO GROUP ACETYL TRANSFERASE"/>
    <property type="match status" value="1"/>
</dbReference>
<dbReference type="SUPFAM" id="SSF55729">
    <property type="entry name" value="Acyl-CoA N-acyltransferases (Nat)"/>
    <property type="match status" value="1"/>
</dbReference>
<evidence type="ECO:0000256" key="1">
    <source>
        <dbReference type="ARBA" id="ARBA00022679"/>
    </source>
</evidence>
<gene>
    <name evidence="4" type="ordered locus">Sama_2792</name>
</gene>
<dbReference type="Proteomes" id="UP000009175">
    <property type="component" value="Chromosome"/>
</dbReference>
<dbReference type="Pfam" id="PF00583">
    <property type="entry name" value="Acetyltransf_1"/>
    <property type="match status" value="1"/>
</dbReference>
<dbReference type="RefSeq" id="WP_011760900.1">
    <property type="nucleotide sequence ID" value="NC_008700.1"/>
</dbReference>
<dbReference type="PANTHER" id="PTHR43420">
    <property type="entry name" value="ACETYLTRANSFERASE"/>
    <property type="match status" value="1"/>
</dbReference>
<dbReference type="Gene3D" id="3.40.630.30">
    <property type="match status" value="1"/>
</dbReference>
<dbReference type="CDD" id="cd04301">
    <property type="entry name" value="NAT_SF"/>
    <property type="match status" value="1"/>
</dbReference>
<proteinExistence type="predicted"/>
<evidence type="ECO:0000256" key="2">
    <source>
        <dbReference type="ARBA" id="ARBA00023315"/>
    </source>
</evidence>
<protein>
    <submittedName>
        <fullName evidence="4">Conserved hypothetical acetyltransferase</fullName>
    </submittedName>
</protein>
<organism evidence="4 5">
    <name type="scientific">Shewanella amazonensis (strain ATCC BAA-1098 / SB2B)</name>
    <dbReference type="NCBI Taxonomy" id="326297"/>
    <lineage>
        <taxon>Bacteria</taxon>
        <taxon>Pseudomonadati</taxon>
        <taxon>Pseudomonadota</taxon>
        <taxon>Gammaproteobacteria</taxon>
        <taxon>Alteromonadales</taxon>
        <taxon>Shewanellaceae</taxon>
        <taxon>Shewanella</taxon>
    </lineage>
</organism>
<name>A1S9D8_SHEAM</name>
<dbReference type="PROSITE" id="PS51186">
    <property type="entry name" value="GNAT"/>
    <property type="match status" value="1"/>
</dbReference>
<dbReference type="InterPro" id="IPR050680">
    <property type="entry name" value="YpeA/RimI_acetyltransf"/>
</dbReference>
<dbReference type="HOGENOM" id="CLU_013985_19_8_6"/>
<dbReference type="EMBL" id="CP000507">
    <property type="protein sequence ID" value="ABM00995.1"/>
    <property type="molecule type" value="Genomic_DNA"/>
</dbReference>
<dbReference type="InterPro" id="IPR016181">
    <property type="entry name" value="Acyl_CoA_acyltransferase"/>
</dbReference>
<reference evidence="4 5" key="1">
    <citation type="submission" date="2006-12" db="EMBL/GenBank/DDBJ databases">
        <title>Complete sequence of Shewanella amazonensis SB2B.</title>
        <authorList>
            <consortium name="US DOE Joint Genome Institute"/>
            <person name="Copeland A."/>
            <person name="Lucas S."/>
            <person name="Lapidus A."/>
            <person name="Barry K."/>
            <person name="Detter J.C."/>
            <person name="Glavina del Rio T."/>
            <person name="Hammon N."/>
            <person name="Israni S."/>
            <person name="Dalin E."/>
            <person name="Tice H."/>
            <person name="Pitluck S."/>
            <person name="Munk A.C."/>
            <person name="Brettin T."/>
            <person name="Bruce D."/>
            <person name="Han C."/>
            <person name="Tapia R."/>
            <person name="Gilna P."/>
            <person name="Schmutz J."/>
            <person name="Larimer F."/>
            <person name="Land M."/>
            <person name="Hauser L."/>
            <person name="Kyrpides N."/>
            <person name="Mikhailova N."/>
            <person name="Fredrickson J."/>
            <person name="Richardson P."/>
        </authorList>
    </citation>
    <scope>NUCLEOTIDE SEQUENCE [LARGE SCALE GENOMIC DNA]</scope>
    <source>
        <strain evidence="5">ATCC BAA-1098 / SB2B</strain>
    </source>
</reference>
<keyword evidence="2" id="KW-0012">Acyltransferase</keyword>
<evidence type="ECO:0000313" key="5">
    <source>
        <dbReference type="Proteomes" id="UP000009175"/>
    </source>
</evidence>
<dbReference type="STRING" id="326297.Sama_2792"/>
<dbReference type="OrthoDB" id="336415at2"/>
<keyword evidence="5" id="KW-1185">Reference proteome</keyword>
<dbReference type="KEGG" id="saz:Sama_2792"/>
<keyword evidence="1 4" id="KW-0808">Transferase</keyword>